<dbReference type="InterPro" id="IPR033441">
    <property type="entry name" value="MukF_C"/>
</dbReference>
<keyword evidence="1" id="KW-0963">Cytoplasm</keyword>
<keyword evidence="2" id="KW-0132">Cell division</keyword>
<dbReference type="EMBL" id="BLXO01000009">
    <property type="protein sequence ID" value="GFN47360.1"/>
    <property type="molecule type" value="Genomic_DNA"/>
</dbReference>
<dbReference type="Gene3D" id="1.20.58.590">
    <property type="entry name" value="Chromosome partition protein MukF, middle domain"/>
    <property type="match status" value="2"/>
</dbReference>
<dbReference type="GO" id="GO:0030261">
    <property type="term" value="P:chromosome condensation"/>
    <property type="evidence" value="ECO:0007669"/>
    <property type="project" value="UniProtKB-KW"/>
</dbReference>
<keyword evidence="3" id="KW-0159">Chromosome partition</keyword>
<comment type="caution">
    <text evidence="10">The sequence shown here is derived from an EMBL/GenBank/DDBJ whole genome shotgun (WGS) entry which is preliminary data.</text>
</comment>
<feature type="domain" description="Chromosome partition protein MukF C-terminal" evidence="9">
    <location>
        <begin position="324"/>
        <end position="481"/>
    </location>
</feature>
<dbReference type="CDD" id="cd16337">
    <property type="entry name" value="MukF_C"/>
    <property type="match status" value="1"/>
</dbReference>
<proteinExistence type="predicted"/>
<name>A0A6L2ZSA0_9ENTR</name>
<dbReference type="InterPro" id="IPR033439">
    <property type="entry name" value="MukF_WHTH"/>
</dbReference>
<evidence type="ECO:0000259" key="9">
    <source>
        <dbReference type="Pfam" id="PF17193"/>
    </source>
</evidence>
<organism evidence="10 11">
    <name type="scientific">Candidatus Regiella insecticola</name>
    <dbReference type="NCBI Taxonomy" id="138073"/>
    <lineage>
        <taxon>Bacteria</taxon>
        <taxon>Pseudomonadati</taxon>
        <taxon>Pseudomonadota</taxon>
        <taxon>Gammaproteobacteria</taxon>
        <taxon>Enterobacterales</taxon>
        <taxon>Enterobacteriaceae</taxon>
        <taxon>aphid secondary symbionts</taxon>
        <taxon>Candidatus Regiella</taxon>
    </lineage>
</organism>
<dbReference type="Gene3D" id="1.10.10.10">
    <property type="entry name" value="Winged helix-like DNA-binding domain superfamily/Winged helix DNA-binding domain"/>
    <property type="match status" value="1"/>
</dbReference>
<dbReference type="Pfam" id="PF17193">
    <property type="entry name" value="MukF_C"/>
    <property type="match status" value="1"/>
</dbReference>
<dbReference type="InterPro" id="IPR036141">
    <property type="entry name" value="MukF_M_sp"/>
</dbReference>
<evidence type="ECO:0000256" key="3">
    <source>
        <dbReference type="ARBA" id="ARBA00022829"/>
    </source>
</evidence>
<dbReference type="Proteomes" id="UP000504714">
    <property type="component" value="Unassembled WGS sequence"/>
</dbReference>
<evidence type="ECO:0000256" key="2">
    <source>
        <dbReference type="ARBA" id="ARBA00022618"/>
    </source>
</evidence>
<evidence type="ECO:0000256" key="4">
    <source>
        <dbReference type="ARBA" id="ARBA00022837"/>
    </source>
</evidence>
<keyword evidence="4" id="KW-0106">Calcium</keyword>
<feature type="domain" description="Chromosome partition protein MukF middle" evidence="8">
    <location>
        <begin position="285"/>
        <end position="322"/>
    </location>
</feature>
<dbReference type="RefSeq" id="WP_176488830.1">
    <property type="nucleotide sequence ID" value="NZ_BLXO01000009.1"/>
</dbReference>
<dbReference type="SUPFAM" id="SSF140570">
    <property type="entry name" value="MukF C-terminal domain-like"/>
    <property type="match status" value="2"/>
</dbReference>
<evidence type="ECO:0000313" key="11">
    <source>
        <dbReference type="Proteomes" id="UP000504714"/>
    </source>
</evidence>
<dbReference type="GO" id="GO:0051301">
    <property type="term" value="P:cell division"/>
    <property type="evidence" value="ECO:0007669"/>
    <property type="project" value="UniProtKB-KW"/>
</dbReference>
<dbReference type="InterPro" id="IPR036390">
    <property type="entry name" value="WH_DNA-bd_sf"/>
</dbReference>
<dbReference type="Gene3D" id="1.10.225.40">
    <property type="entry name" value="MukF, C-terminal domain"/>
    <property type="match status" value="1"/>
</dbReference>
<protein>
    <submittedName>
        <fullName evidence="10">Chromosome partition protein MukF</fullName>
    </submittedName>
</protein>
<dbReference type="InterPro" id="IPR038198">
    <property type="entry name" value="MukF_C_sf"/>
</dbReference>
<dbReference type="GO" id="GO:0007059">
    <property type="term" value="P:chromosome segregation"/>
    <property type="evidence" value="ECO:0007669"/>
    <property type="project" value="UniProtKB-KW"/>
</dbReference>
<accession>A0A6L2ZSA0</accession>
<gene>
    <name evidence="10" type="primary">mukF</name>
    <name evidence="10" type="ORF">RINTU1_33870</name>
</gene>
<evidence type="ECO:0000256" key="1">
    <source>
        <dbReference type="ARBA" id="ARBA00022490"/>
    </source>
</evidence>
<dbReference type="InterPro" id="IPR036388">
    <property type="entry name" value="WH-like_DNA-bd_sf"/>
</dbReference>
<evidence type="ECO:0000259" key="8">
    <source>
        <dbReference type="Pfam" id="PF17192"/>
    </source>
</evidence>
<evidence type="ECO:0000259" key="7">
    <source>
        <dbReference type="Pfam" id="PF03882"/>
    </source>
</evidence>
<feature type="domain" description="Chromosome partition protein MukF winged-helix" evidence="7">
    <location>
        <begin position="3"/>
        <end position="117"/>
    </location>
</feature>
<dbReference type="InterPro" id="IPR033440">
    <property type="entry name" value="MukF_M"/>
</dbReference>
<feature type="domain" description="Chromosome partition protein MukF middle" evidence="8">
    <location>
        <begin position="121"/>
        <end position="243"/>
    </location>
</feature>
<evidence type="ECO:0000313" key="10">
    <source>
        <dbReference type="EMBL" id="GFN47360.1"/>
    </source>
</evidence>
<dbReference type="AlphaFoldDB" id="A0A6L2ZSA0"/>
<dbReference type="Pfam" id="PF17192">
    <property type="entry name" value="MukF_M"/>
    <property type="match status" value="2"/>
</dbReference>
<dbReference type="SUPFAM" id="SSF46785">
    <property type="entry name" value="Winged helix' DNA-binding domain"/>
    <property type="match status" value="1"/>
</dbReference>
<keyword evidence="5" id="KW-0226">DNA condensation</keyword>
<reference evidence="10 11" key="1">
    <citation type="submission" date="2020-06" db="EMBL/GenBank/DDBJ databases">
        <title>The genome sequence of Candidatus Regiella insecticola strain Tut.</title>
        <authorList>
            <person name="Nikoh N."/>
            <person name="Tsuchida T."/>
            <person name="Koga R."/>
            <person name="Oshima K."/>
            <person name="Hattori M."/>
            <person name="Fukatsu T."/>
        </authorList>
    </citation>
    <scope>NUCLEOTIDE SEQUENCE [LARGE SCALE GENOMIC DNA]</scope>
    <source>
        <strain evidence="10 11">Tut</strain>
    </source>
</reference>
<evidence type="ECO:0000256" key="6">
    <source>
        <dbReference type="ARBA" id="ARBA00023306"/>
    </source>
</evidence>
<keyword evidence="6" id="KW-0131">Cell cycle</keyword>
<evidence type="ECO:0000256" key="5">
    <source>
        <dbReference type="ARBA" id="ARBA00023067"/>
    </source>
</evidence>
<dbReference type="Pfam" id="PF03882">
    <property type="entry name" value="WHD_KicB"/>
    <property type="match status" value="1"/>
</dbReference>
<sequence length="481" mass="54701">MNEISQTVPELVAWARKNDFSITLPPERLAFLLTIALLNSERLDSEMSEGELIEAFSHVSKGFEQAPETLLIRGNNAINDVVRQRLLNRFSSDLAEGHAIYRLTPLGISITNYYIRQREFSALRLSTQLARVAEELHRVALAACEPGDDSHWQHRVFLPLRYSVAEIFDSIDISQRLLDEQQNTVKEEIASLLNQDWRAAIASCESLLAETSQMLRELQDTLSAVGDKIQTHLLRIQDATLGNIPTTLEVAFGCQSDRPMSVDRLPDEANTRSQQRGGFKGEGDIKLDRITHLVASLQNKLDRIIGWGQQAIDLWINYDRHVHKFIRTAIDMDKNRVFAQRLRQSIQNYFSHPWALTFVNADRMLDMRDEGAALCSEEVRGELPPELEFEEFNQICQQLTTAITQALVIFHRQETPLNLGQILRDYLAQYPQARHFDVARILVDQAIRLGVAAADFSGLAPEWSAINDYGAEVQAHVIDRY</sequence>